<comment type="caution">
    <text evidence="2">The sequence shown here is derived from an EMBL/GenBank/DDBJ whole genome shotgun (WGS) entry which is preliminary data.</text>
</comment>
<organism evidence="2 3">
    <name type="scientific">Nepenthes gracilis</name>
    <name type="common">Slender pitcher plant</name>
    <dbReference type="NCBI Taxonomy" id="150966"/>
    <lineage>
        <taxon>Eukaryota</taxon>
        <taxon>Viridiplantae</taxon>
        <taxon>Streptophyta</taxon>
        <taxon>Embryophyta</taxon>
        <taxon>Tracheophyta</taxon>
        <taxon>Spermatophyta</taxon>
        <taxon>Magnoliopsida</taxon>
        <taxon>eudicotyledons</taxon>
        <taxon>Gunneridae</taxon>
        <taxon>Pentapetalae</taxon>
        <taxon>Caryophyllales</taxon>
        <taxon>Nepenthaceae</taxon>
        <taxon>Nepenthes</taxon>
    </lineage>
</organism>
<name>A0AAD3XRZ6_NEPGR</name>
<feature type="region of interest" description="Disordered" evidence="1">
    <location>
        <begin position="523"/>
        <end position="550"/>
    </location>
</feature>
<accession>A0AAD3XRZ6</accession>
<dbReference type="Proteomes" id="UP001279734">
    <property type="component" value="Unassembled WGS sequence"/>
</dbReference>
<evidence type="ECO:0000313" key="3">
    <source>
        <dbReference type="Proteomes" id="UP001279734"/>
    </source>
</evidence>
<proteinExistence type="predicted"/>
<sequence>MKIGLLLISVKDHVEKKVVAPCDHAAVQIDAEIIEEVPASRPTPSLGNAGVAVCDQNGLLPVSASDPVGLSDAGADSVSLRPVAIEGRMEAYGPEVAAIRLNLPAAGIDVAAVAHVPSVLAPELGCVGGNAADLCGPEPVALLSNVEIPSKPGSVLVPPVELTSNALVSACGYKLVDYDVTPELINQLTRKYSLANPVQVEPTSVGPWSPQDGDQQGEVLETIGKSLPPLDPVVYDPDNCFMVETSLSGEDEADEADPMFQAIQSLLDADASQQLFEGLHPEHQDLILDFLNRCWFLCGVANSTLMQQVVDMLSAGMLVDALDLMLLLLWGWAVLLICSASKTSPMRHDQRGTAEDCPHVSSELDGVAPGAVGRCYSVYVIGSCGRIQACWWSWLLLLKLVVDLPIFTLILQPVAAYQGVGQETSDDDQVLTAADPLPISLLSEIEDPVSWPIVVAAAGPSDELKACLGQLDPIPCVLSANSESQPLSVTSRESPELLDLLHIEGQHIPSCAGEVLEVVPSGLPSESTAEDAPTVDSTPTPHAVQQAPDDDSACRIAADIERLRKQLMEIKEQRRLDLQLPCCTPAARKSSLDGSYLGSEDAVQGMSLRGANASPSCHQGPPARWADEELFARQALNGRFPKAR</sequence>
<gene>
    <name evidence="2" type="ORF">Nepgr_016345</name>
</gene>
<protein>
    <submittedName>
        <fullName evidence="2">Uncharacterized protein</fullName>
    </submittedName>
</protein>
<evidence type="ECO:0000313" key="2">
    <source>
        <dbReference type="EMBL" id="GMH14504.1"/>
    </source>
</evidence>
<reference evidence="2" key="1">
    <citation type="submission" date="2023-05" db="EMBL/GenBank/DDBJ databases">
        <title>Nepenthes gracilis genome sequencing.</title>
        <authorList>
            <person name="Fukushima K."/>
        </authorList>
    </citation>
    <scope>NUCLEOTIDE SEQUENCE</scope>
    <source>
        <strain evidence="2">SING2019-196</strain>
    </source>
</reference>
<dbReference type="EMBL" id="BSYO01000014">
    <property type="protein sequence ID" value="GMH14504.1"/>
    <property type="molecule type" value="Genomic_DNA"/>
</dbReference>
<evidence type="ECO:0000256" key="1">
    <source>
        <dbReference type="SAM" id="MobiDB-lite"/>
    </source>
</evidence>
<dbReference type="AlphaFoldDB" id="A0AAD3XRZ6"/>
<keyword evidence="3" id="KW-1185">Reference proteome</keyword>